<gene>
    <name evidence="1" type="ORF">OSB04_003025</name>
</gene>
<keyword evidence="2" id="KW-1185">Reference proteome</keyword>
<accession>A0AA38TUE2</accession>
<proteinExistence type="predicted"/>
<reference evidence="1" key="1">
    <citation type="submission" date="2023-03" db="EMBL/GenBank/DDBJ databases">
        <title>Chromosome-scale reference genome and RAD-based genetic map of yellow starthistle (Centaurea solstitialis) reveal putative structural variation and QTLs associated with invader traits.</title>
        <authorList>
            <person name="Reatini B."/>
            <person name="Cang F.A."/>
            <person name="Jiang Q."/>
            <person name="Mckibben M.T.W."/>
            <person name="Barker M.S."/>
            <person name="Rieseberg L.H."/>
            <person name="Dlugosch K.M."/>
        </authorList>
    </citation>
    <scope>NUCLEOTIDE SEQUENCE</scope>
    <source>
        <strain evidence="1">CAN-66</strain>
        <tissue evidence="1">Leaf</tissue>
    </source>
</reference>
<dbReference type="Proteomes" id="UP001172457">
    <property type="component" value="Chromosome 1"/>
</dbReference>
<dbReference type="PANTHER" id="PTHR47592">
    <property type="entry name" value="PBF68 PROTEIN"/>
    <property type="match status" value="1"/>
</dbReference>
<dbReference type="AlphaFoldDB" id="A0AA38TUE2"/>
<organism evidence="1 2">
    <name type="scientific">Centaurea solstitialis</name>
    <name type="common">yellow star-thistle</name>
    <dbReference type="NCBI Taxonomy" id="347529"/>
    <lineage>
        <taxon>Eukaryota</taxon>
        <taxon>Viridiplantae</taxon>
        <taxon>Streptophyta</taxon>
        <taxon>Embryophyta</taxon>
        <taxon>Tracheophyta</taxon>
        <taxon>Spermatophyta</taxon>
        <taxon>Magnoliopsida</taxon>
        <taxon>eudicotyledons</taxon>
        <taxon>Gunneridae</taxon>
        <taxon>Pentapetalae</taxon>
        <taxon>asterids</taxon>
        <taxon>campanulids</taxon>
        <taxon>Asterales</taxon>
        <taxon>Asteraceae</taxon>
        <taxon>Carduoideae</taxon>
        <taxon>Cardueae</taxon>
        <taxon>Centaureinae</taxon>
        <taxon>Centaurea</taxon>
    </lineage>
</organism>
<comment type="caution">
    <text evidence="1">The sequence shown here is derived from an EMBL/GenBank/DDBJ whole genome shotgun (WGS) entry which is preliminary data.</text>
</comment>
<sequence>MPMHYFEKPEKFARLHFKRSQQKMFFYLATLNLNITYARMHIKCPEDKLIFMWLVVWKFLIRWFHKNPTEVWKCSDLFCRNYVLNGLLDALYNNYKTEDEGSNKFMVDRFLEFKITDSRTVINQVQELQVMLNDIHTEGMINYLKHKRKEMGIEDLIIRLRIEDDNKIAQGYGSNSIKANVVEHNQASRINKGKFTRGKDSMNDRWFNLGPKGGVFKRKFQGNCYNYDKLGHKATNCRLPRREKAKQGIIDDIT</sequence>
<dbReference type="EMBL" id="JARYMX010000001">
    <property type="protein sequence ID" value="KAJ9567059.1"/>
    <property type="molecule type" value="Genomic_DNA"/>
</dbReference>
<evidence type="ECO:0000313" key="1">
    <source>
        <dbReference type="EMBL" id="KAJ9567059.1"/>
    </source>
</evidence>
<dbReference type="PANTHER" id="PTHR47592:SF27">
    <property type="entry name" value="OS08G0421700 PROTEIN"/>
    <property type="match status" value="1"/>
</dbReference>
<evidence type="ECO:0000313" key="2">
    <source>
        <dbReference type="Proteomes" id="UP001172457"/>
    </source>
</evidence>
<name>A0AA38TUE2_9ASTR</name>
<protein>
    <submittedName>
        <fullName evidence="1">Uncharacterized protein</fullName>
    </submittedName>
</protein>